<keyword evidence="2" id="KW-1185">Reference proteome</keyword>
<name>A0A3M6TDG6_POCDA</name>
<protein>
    <submittedName>
        <fullName evidence="1">Uncharacterized protein</fullName>
    </submittedName>
</protein>
<accession>A0A3M6TDG6</accession>
<dbReference type="Proteomes" id="UP000275408">
    <property type="component" value="Unassembled WGS sequence"/>
</dbReference>
<evidence type="ECO:0000313" key="2">
    <source>
        <dbReference type="Proteomes" id="UP000275408"/>
    </source>
</evidence>
<proteinExistence type="predicted"/>
<dbReference type="AlphaFoldDB" id="A0A3M6TDG6"/>
<dbReference type="EMBL" id="RCHS01003812">
    <property type="protein sequence ID" value="RMX39477.1"/>
    <property type="molecule type" value="Genomic_DNA"/>
</dbReference>
<comment type="caution">
    <text evidence="1">The sequence shown here is derived from an EMBL/GenBank/DDBJ whole genome shotgun (WGS) entry which is preliminary data.</text>
</comment>
<reference evidence="1 2" key="1">
    <citation type="journal article" date="2018" name="Sci. Rep.">
        <title>Comparative analysis of the Pocillopora damicornis genome highlights role of immune system in coral evolution.</title>
        <authorList>
            <person name="Cunning R."/>
            <person name="Bay R.A."/>
            <person name="Gillette P."/>
            <person name="Baker A.C."/>
            <person name="Traylor-Knowles N."/>
        </authorList>
    </citation>
    <scope>NUCLEOTIDE SEQUENCE [LARGE SCALE GENOMIC DNA]</scope>
    <source>
        <strain evidence="1">RSMAS</strain>
        <tissue evidence="1">Whole animal</tissue>
    </source>
</reference>
<organism evidence="1 2">
    <name type="scientific">Pocillopora damicornis</name>
    <name type="common">Cauliflower coral</name>
    <name type="synonym">Millepora damicornis</name>
    <dbReference type="NCBI Taxonomy" id="46731"/>
    <lineage>
        <taxon>Eukaryota</taxon>
        <taxon>Metazoa</taxon>
        <taxon>Cnidaria</taxon>
        <taxon>Anthozoa</taxon>
        <taxon>Hexacorallia</taxon>
        <taxon>Scleractinia</taxon>
        <taxon>Astrocoeniina</taxon>
        <taxon>Pocilloporidae</taxon>
        <taxon>Pocillopora</taxon>
    </lineage>
</organism>
<sequence>MKFLEIQDRRVKNYLQERGIQLNNGGKGKKKAELFDICKTAAARKQIQPADLLKTAKADGGEITIK</sequence>
<evidence type="ECO:0000313" key="1">
    <source>
        <dbReference type="EMBL" id="RMX39477.1"/>
    </source>
</evidence>
<gene>
    <name evidence="1" type="ORF">pdam_00015589</name>
</gene>